<evidence type="ECO:0000313" key="2">
    <source>
        <dbReference type="EMBL" id="GAA4313342.1"/>
    </source>
</evidence>
<dbReference type="InterPro" id="IPR014914">
    <property type="entry name" value="RES_dom"/>
</dbReference>
<accession>A0ABP8FXZ5</accession>
<dbReference type="RefSeq" id="WP_344979527.1">
    <property type="nucleotide sequence ID" value="NZ_BAABFN010000005.1"/>
</dbReference>
<dbReference type="Pfam" id="PF08808">
    <property type="entry name" value="RES"/>
    <property type="match status" value="1"/>
</dbReference>
<sequence length="152" mass="16932">MEVYRIAQCRYIRDMSGAGAQLYGGRWNSKGLPVVYTGGNRSLCALEALVHIPQKNMTADFCMAVIEIPENCSVGMVAGKTLPKDWQSSLFPAALRQIGDSWCREGQYAVLQVPSALVPEEWNYLINPLHPDAGKITLKAVQPFMFDKRLLK</sequence>
<evidence type="ECO:0000313" key="3">
    <source>
        <dbReference type="Proteomes" id="UP001501207"/>
    </source>
</evidence>
<protein>
    <submittedName>
        <fullName evidence="2">RES family NAD+ phosphorylase</fullName>
    </submittedName>
</protein>
<dbReference type="SMART" id="SM00953">
    <property type="entry name" value="RES"/>
    <property type="match status" value="1"/>
</dbReference>
<comment type="caution">
    <text evidence="2">The sequence shown here is derived from an EMBL/GenBank/DDBJ whole genome shotgun (WGS) entry which is preliminary data.</text>
</comment>
<organism evidence="2 3">
    <name type="scientific">Compostibacter hankyongensis</name>
    <dbReference type="NCBI Taxonomy" id="1007089"/>
    <lineage>
        <taxon>Bacteria</taxon>
        <taxon>Pseudomonadati</taxon>
        <taxon>Bacteroidota</taxon>
        <taxon>Chitinophagia</taxon>
        <taxon>Chitinophagales</taxon>
        <taxon>Chitinophagaceae</taxon>
        <taxon>Compostibacter</taxon>
    </lineage>
</organism>
<gene>
    <name evidence="2" type="ORF">GCM10023143_23560</name>
</gene>
<proteinExistence type="predicted"/>
<name>A0ABP8FXZ5_9BACT</name>
<dbReference type="EMBL" id="BAABFN010000005">
    <property type="protein sequence ID" value="GAA4313342.1"/>
    <property type="molecule type" value="Genomic_DNA"/>
</dbReference>
<keyword evidence="3" id="KW-1185">Reference proteome</keyword>
<dbReference type="Proteomes" id="UP001501207">
    <property type="component" value="Unassembled WGS sequence"/>
</dbReference>
<reference evidence="3" key="1">
    <citation type="journal article" date="2019" name="Int. J. Syst. Evol. Microbiol.">
        <title>The Global Catalogue of Microorganisms (GCM) 10K type strain sequencing project: providing services to taxonomists for standard genome sequencing and annotation.</title>
        <authorList>
            <consortium name="The Broad Institute Genomics Platform"/>
            <consortium name="The Broad Institute Genome Sequencing Center for Infectious Disease"/>
            <person name="Wu L."/>
            <person name="Ma J."/>
        </authorList>
    </citation>
    <scope>NUCLEOTIDE SEQUENCE [LARGE SCALE GENOMIC DNA]</scope>
    <source>
        <strain evidence="3">JCM 17664</strain>
    </source>
</reference>
<evidence type="ECO:0000259" key="1">
    <source>
        <dbReference type="SMART" id="SM00953"/>
    </source>
</evidence>
<feature type="domain" description="RES" evidence="1">
    <location>
        <begin position="14"/>
        <end position="140"/>
    </location>
</feature>